<dbReference type="GO" id="GO:0006567">
    <property type="term" value="P:L-threonine catabolic process"/>
    <property type="evidence" value="ECO:0007669"/>
    <property type="project" value="InterPro"/>
</dbReference>
<dbReference type="SUPFAM" id="SSF55021">
    <property type="entry name" value="ACT-like"/>
    <property type="match status" value="1"/>
</dbReference>
<dbReference type="InterPro" id="IPR044561">
    <property type="entry name" value="ACT_ThrD-II-like"/>
</dbReference>
<dbReference type="SUPFAM" id="SSF53686">
    <property type="entry name" value="Tryptophan synthase beta subunit-like PLP-dependent enzymes"/>
    <property type="match status" value="1"/>
</dbReference>
<protein>
    <recommendedName>
        <fullName evidence="4">threonine ammonia-lyase</fullName>
        <ecNumber evidence="4">4.3.1.19</ecNumber>
    </recommendedName>
    <alternativeName>
        <fullName evidence="8">Threonine deaminase</fullName>
    </alternativeName>
</protein>
<dbReference type="GO" id="GO:0004794">
    <property type="term" value="F:threonine deaminase activity"/>
    <property type="evidence" value="ECO:0007669"/>
    <property type="project" value="UniProtKB-EC"/>
</dbReference>
<dbReference type="InterPro" id="IPR001926">
    <property type="entry name" value="TrpB-like_PALP"/>
</dbReference>
<dbReference type="AlphaFoldDB" id="A0A511F928"/>
<keyword evidence="5" id="KW-0663">Pyridoxal phosphate</keyword>
<comment type="function">
    <text evidence="7">Catalyzes the anaerobic formation of alpha-ketobutyrate and ammonia from threonine in a two-step reaction. The first step involved a dehydration of threonine and a production of enamine intermediates (aminocrotonate), which tautomerizes to its imine form (iminobutyrate). Both intermediates are unstable and short-lived. The second step is the nonenzymatic hydrolysis of the enamine/imine intermediates to form 2-ketobutyrate and free ammonia. In the low water environment of the cell, the second step is accelerated by RidA.</text>
</comment>
<evidence type="ECO:0000256" key="1">
    <source>
        <dbReference type="ARBA" id="ARBA00001274"/>
    </source>
</evidence>
<dbReference type="OrthoDB" id="9811476at2"/>
<comment type="similarity">
    <text evidence="3">Belongs to the serine/threonine dehydratase family.</text>
</comment>
<keyword evidence="6 10" id="KW-0456">Lyase</keyword>
<dbReference type="CDD" id="cd01562">
    <property type="entry name" value="Thr-dehyd"/>
    <property type="match status" value="1"/>
</dbReference>
<dbReference type="InterPro" id="IPR005789">
    <property type="entry name" value="Thr_deHydtase_catblc"/>
</dbReference>
<evidence type="ECO:0000313" key="11">
    <source>
        <dbReference type="EMBL" id="MBB5471940.1"/>
    </source>
</evidence>
<name>A0A511F928_9CELL</name>
<dbReference type="InterPro" id="IPR050147">
    <property type="entry name" value="Ser/Thr_Dehydratase"/>
</dbReference>
<accession>A0A511F928</accession>
<comment type="catalytic activity">
    <reaction evidence="1">
        <text>L-threonine = 2-oxobutanoate + NH4(+)</text>
        <dbReference type="Rhea" id="RHEA:22108"/>
        <dbReference type="ChEBI" id="CHEBI:16763"/>
        <dbReference type="ChEBI" id="CHEBI:28938"/>
        <dbReference type="ChEBI" id="CHEBI:57926"/>
        <dbReference type="EC" id="4.3.1.19"/>
    </reaction>
</comment>
<dbReference type="Proteomes" id="UP000564629">
    <property type="component" value="Unassembled WGS sequence"/>
</dbReference>
<dbReference type="GO" id="GO:0009097">
    <property type="term" value="P:isoleucine biosynthetic process"/>
    <property type="evidence" value="ECO:0007669"/>
    <property type="project" value="TreeGrafter"/>
</dbReference>
<organism evidence="10 12">
    <name type="scientific">Cellulomonas hominis</name>
    <dbReference type="NCBI Taxonomy" id="156981"/>
    <lineage>
        <taxon>Bacteria</taxon>
        <taxon>Bacillati</taxon>
        <taxon>Actinomycetota</taxon>
        <taxon>Actinomycetes</taxon>
        <taxon>Micrococcales</taxon>
        <taxon>Cellulomonadaceae</taxon>
        <taxon>Cellulomonas</taxon>
    </lineage>
</organism>
<dbReference type="Pfam" id="PF01842">
    <property type="entry name" value="ACT"/>
    <property type="match status" value="1"/>
</dbReference>
<dbReference type="PANTHER" id="PTHR48078:SF6">
    <property type="entry name" value="L-THREONINE DEHYDRATASE CATABOLIC TDCB"/>
    <property type="match status" value="1"/>
</dbReference>
<dbReference type="InterPro" id="IPR002912">
    <property type="entry name" value="ACT_dom"/>
</dbReference>
<feature type="domain" description="ACT" evidence="9">
    <location>
        <begin position="327"/>
        <end position="401"/>
    </location>
</feature>
<evidence type="ECO:0000256" key="6">
    <source>
        <dbReference type="ARBA" id="ARBA00023239"/>
    </source>
</evidence>
<evidence type="ECO:0000313" key="13">
    <source>
        <dbReference type="Proteomes" id="UP000564629"/>
    </source>
</evidence>
<dbReference type="Proteomes" id="UP000321723">
    <property type="component" value="Unassembled WGS sequence"/>
</dbReference>
<dbReference type="EMBL" id="JACHDN010000001">
    <property type="protein sequence ID" value="MBB5471940.1"/>
    <property type="molecule type" value="Genomic_DNA"/>
</dbReference>
<evidence type="ECO:0000256" key="2">
    <source>
        <dbReference type="ARBA" id="ARBA00001933"/>
    </source>
</evidence>
<evidence type="ECO:0000256" key="4">
    <source>
        <dbReference type="ARBA" id="ARBA00012096"/>
    </source>
</evidence>
<gene>
    <name evidence="10" type="ORF">CHO01_08970</name>
    <name evidence="11" type="ORF">HNR08_000676</name>
</gene>
<comment type="caution">
    <text evidence="10">The sequence shown here is derived from an EMBL/GenBank/DDBJ whole genome shotgun (WGS) entry which is preliminary data.</text>
</comment>
<evidence type="ECO:0000256" key="3">
    <source>
        <dbReference type="ARBA" id="ARBA00010869"/>
    </source>
</evidence>
<dbReference type="GO" id="GO:0003941">
    <property type="term" value="F:L-serine ammonia-lyase activity"/>
    <property type="evidence" value="ECO:0007669"/>
    <property type="project" value="TreeGrafter"/>
</dbReference>
<evidence type="ECO:0000256" key="8">
    <source>
        <dbReference type="ARBA" id="ARBA00031427"/>
    </source>
</evidence>
<evidence type="ECO:0000256" key="5">
    <source>
        <dbReference type="ARBA" id="ARBA00022898"/>
    </source>
</evidence>
<dbReference type="FunFam" id="3.40.50.1100:FF:000005">
    <property type="entry name" value="Threonine dehydratase catabolic"/>
    <property type="match status" value="1"/>
</dbReference>
<sequence>MTFLDDARAAARLLTGVATRTPVETSRALSQIAGTPVLLKCENLQRAGSFKIRGAYVRMARLSPQEQALGVVAASAGNHAQGVALAAQLLGLDAVVYMPVDAALPKVAATKEYGAEVRLHGHSVDEALVEARAEAERTGRVLIHPFDHADIVAGQGTLALEILEQVPDVRTIVVPLGGGGLAAGIQAVVAEVAPHVRVVGVQAARAAAYPASLVAGEPVTAGELHTMADGIAVGTPGRVPFDVLHRHACEVRTVSEEDLSRALLLVAERAKLLVEPSGAAGVAAVMAAGAGDLEGPVVVLLSGGNIDPLVLLRVVRHGLAVSGRYLQLRVRVTDTPGALADLLRELAAAGGNVMHVSHVRTGVDLEIDEVEIEVQVETKGPEHCVRVLQRLRDAGFRLAEH</sequence>
<reference evidence="10 12" key="1">
    <citation type="submission" date="2019-07" db="EMBL/GenBank/DDBJ databases">
        <title>Whole genome shotgun sequence of Cellulomonas hominis NBRC 16055.</title>
        <authorList>
            <person name="Hosoyama A."/>
            <person name="Uohara A."/>
            <person name="Ohji S."/>
            <person name="Ichikawa N."/>
        </authorList>
    </citation>
    <scope>NUCLEOTIDE SEQUENCE [LARGE SCALE GENOMIC DNA]</scope>
    <source>
        <strain evidence="10 12">NBRC 16055</strain>
    </source>
</reference>
<keyword evidence="12" id="KW-1185">Reference proteome</keyword>
<dbReference type="RefSeq" id="WP_146834206.1">
    <property type="nucleotide sequence ID" value="NZ_BJVQ01000007.1"/>
</dbReference>
<comment type="cofactor">
    <cofactor evidence="2">
        <name>pyridoxal 5'-phosphate</name>
        <dbReference type="ChEBI" id="CHEBI:597326"/>
    </cofactor>
</comment>
<dbReference type="Gene3D" id="3.40.50.1100">
    <property type="match status" value="2"/>
</dbReference>
<dbReference type="EMBL" id="BJVQ01000007">
    <property type="protein sequence ID" value="GEL45781.1"/>
    <property type="molecule type" value="Genomic_DNA"/>
</dbReference>
<proteinExistence type="inferred from homology"/>
<dbReference type="PROSITE" id="PS51671">
    <property type="entry name" value="ACT"/>
    <property type="match status" value="1"/>
</dbReference>
<dbReference type="InterPro" id="IPR036052">
    <property type="entry name" value="TrpB-like_PALP_sf"/>
</dbReference>
<evidence type="ECO:0000313" key="10">
    <source>
        <dbReference type="EMBL" id="GEL45781.1"/>
    </source>
</evidence>
<evidence type="ECO:0000259" key="9">
    <source>
        <dbReference type="PROSITE" id="PS51671"/>
    </source>
</evidence>
<evidence type="ECO:0000313" key="12">
    <source>
        <dbReference type="Proteomes" id="UP000321723"/>
    </source>
</evidence>
<dbReference type="Pfam" id="PF00291">
    <property type="entry name" value="PALP"/>
    <property type="match status" value="1"/>
</dbReference>
<dbReference type="GO" id="GO:0006565">
    <property type="term" value="P:L-serine catabolic process"/>
    <property type="evidence" value="ECO:0007669"/>
    <property type="project" value="TreeGrafter"/>
</dbReference>
<dbReference type="InterPro" id="IPR045865">
    <property type="entry name" value="ACT-like_dom_sf"/>
</dbReference>
<dbReference type="EC" id="4.3.1.19" evidence="4"/>
<reference evidence="11 13" key="2">
    <citation type="submission" date="2020-08" db="EMBL/GenBank/DDBJ databases">
        <title>Sequencing the genomes of 1000 actinobacteria strains.</title>
        <authorList>
            <person name="Klenk H.-P."/>
        </authorList>
    </citation>
    <scope>NUCLEOTIDE SEQUENCE [LARGE SCALE GENOMIC DNA]</scope>
    <source>
        <strain evidence="11 13">DSM 9581</strain>
    </source>
</reference>
<evidence type="ECO:0000256" key="7">
    <source>
        <dbReference type="ARBA" id="ARBA00025527"/>
    </source>
</evidence>
<dbReference type="CDD" id="cd04886">
    <property type="entry name" value="ACT_ThrD-II-like"/>
    <property type="match status" value="1"/>
</dbReference>
<dbReference type="PANTHER" id="PTHR48078">
    <property type="entry name" value="THREONINE DEHYDRATASE, MITOCHONDRIAL-RELATED"/>
    <property type="match status" value="1"/>
</dbReference>
<dbReference type="NCBIfam" id="TIGR01127">
    <property type="entry name" value="ilvA_1Cterm"/>
    <property type="match status" value="1"/>
</dbReference>